<evidence type="ECO:0000256" key="1">
    <source>
        <dbReference type="ARBA" id="ARBA00022801"/>
    </source>
</evidence>
<evidence type="ECO:0000256" key="2">
    <source>
        <dbReference type="SAM" id="MobiDB-lite"/>
    </source>
</evidence>
<keyword evidence="1" id="KW-0378">Hydrolase</keyword>
<evidence type="ECO:0000259" key="4">
    <source>
        <dbReference type="Pfam" id="PF07859"/>
    </source>
</evidence>
<sequence>MVHPEIQLTTREKIQFLWLIPLILFKTALTLIFAVLTDTAAAIKHPVRTIGVNLLRHATLTLSFRQKLAADVVSTGDAVVAYCAARNLAHHAVRVPVHDPAAANNHHHDRASTFHAPAIPDATLHLITVNPSSPSPSQPPSSPSQQQHQQHRTLLYLHGGGFVHPLNARGQLPFAHRCAESLSSSSPSSPVAVTLAVLEYHLAPARRHPTQLAQALAALRALVVDRGVPPAEVVLMGDSAGGNLLLGVLAALKVAAAGSGRSGPAAGAV</sequence>
<dbReference type="SUPFAM" id="SSF53474">
    <property type="entry name" value="alpha/beta-Hydrolases"/>
    <property type="match status" value="1"/>
</dbReference>
<dbReference type="Proteomes" id="UP001521184">
    <property type="component" value="Unassembled WGS sequence"/>
</dbReference>
<comment type="caution">
    <text evidence="5">The sequence shown here is derived from an EMBL/GenBank/DDBJ whole genome shotgun (WGS) entry which is preliminary data.</text>
</comment>
<dbReference type="Pfam" id="PF07859">
    <property type="entry name" value="Abhydrolase_3"/>
    <property type="match status" value="1"/>
</dbReference>
<accession>A0ABR3T0Q8</accession>
<keyword evidence="6" id="KW-1185">Reference proteome</keyword>
<dbReference type="InterPro" id="IPR013094">
    <property type="entry name" value="AB_hydrolase_3"/>
</dbReference>
<feature type="compositionally biased region" description="Pro residues" evidence="2">
    <location>
        <begin position="133"/>
        <end position="142"/>
    </location>
</feature>
<dbReference type="PANTHER" id="PTHR48081">
    <property type="entry name" value="AB HYDROLASE SUPERFAMILY PROTEIN C4A8.06C"/>
    <property type="match status" value="1"/>
</dbReference>
<keyword evidence="3" id="KW-0812">Transmembrane</keyword>
<dbReference type="EMBL" id="JAKEKT020000163">
    <property type="protein sequence ID" value="KAL1633141.1"/>
    <property type="molecule type" value="Genomic_DNA"/>
</dbReference>
<feature type="domain" description="Alpha/beta hydrolase fold-3" evidence="4">
    <location>
        <begin position="154"/>
        <end position="253"/>
    </location>
</feature>
<keyword evidence="3" id="KW-0472">Membrane</keyword>
<evidence type="ECO:0000313" key="6">
    <source>
        <dbReference type="Proteomes" id="UP001521184"/>
    </source>
</evidence>
<reference evidence="5 6" key="1">
    <citation type="journal article" date="2023" name="Plant Dis.">
        <title>First Report of Diplodia intermedia Causing Canker and Dieback Diseases on Apple Trees in Canada.</title>
        <authorList>
            <person name="Ellouze W."/>
            <person name="Ilyukhin E."/>
            <person name="Sulman M."/>
            <person name="Ali S."/>
        </authorList>
    </citation>
    <scope>NUCLEOTIDE SEQUENCE [LARGE SCALE GENOMIC DNA]</scope>
    <source>
        <strain evidence="5 6">M45-28</strain>
    </source>
</reference>
<name>A0ABR3T0Q8_9PEZI</name>
<gene>
    <name evidence="5" type="ORF">SLS58_011190</name>
</gene>
<dbReference type="PANTHER" id="PTHR48081:SF18">
    <property type="entry name" value="ALPHA_BETA HYDROLASE FOLD-3 DOMAIN-CONTAINING PROTEIN"/>
    <property type="match status" value="1"/>
</dbReference>
<protein>
    <recommendedName>
        <fullName evidence="4">Alpha/beta hydrolase fold-3 domain-containing protein</fullName>
    </recommendedName>
</protein>
<organism evidence="5 6">
    <name type="scientific">Diplodia intermedia</name>
    <dbReference type="NCBI Taxonomy" id="856260"/>
    <lineage>
        <taxon>Eukaryota</taxon>
        <taxon>Fungi</taxon>
        <taxon>Dikarya</taxon>
        <taxon>Ascomycota</taxon>
        <taxon>Pezizomycotina</taxon>
        <taxon>Dothideomycetes</taxon>
        <taxon>Dothideomycetes incertae sedis</taxon>
        <taxon>Botryosphaeriales</taxon>
        <taxon>Botryosphaeriaceae</taxon>
        <taxon>Diplodia</taxon>
    </lineage>
</organism>
<proteinExistence type="predicted"/>
<dbReference type="InterPro" id="IPR029058">
    <property type="entry name" value="AB_hydrolase_fold"/>
</dbReference>
<feature type="transmembrane region" description="Helical" evidence="3">
    <location>
        <begin position="16"/>
        <end position="36"/>
    </location>
</feature>
<evidence type="ECO:0000313" key="5">
    <source>
        <dbReference type="EMBL" id="KAL1633141.1"/>
    </source>
</evidence>
<dbReference type="InterPro" id="IPR050300">
    <property type="entry name" value="GDXG_lipolytic_enzyme"/>
</dbReference>
<keyword evidence="3" id="KW-1133">Transmembrane helix</keyword>
<dbReference type="Gene3D" id="3.40.50.1820">
    <property type="entry name" value="alpha/beta hydrolase"/>
    <property type="match status" value="1"/>
</dbReference>
<feature type="region of interest" description="Disordered" evidence="2">
    <location>
        <begin position="127"/>
        <end position="151"/>
    </location>
</feature>
<evidence type="ECO:0000256" key="3">
    <source>
        <dbReference type="SAM" id="Phobius"/>
    </source>
</evidence>